<dbReference type="GO" id="GO:0005524">
    <property type="term" value="F:ATP binding"/>
    <property type="evidence" value="ECO:0007669"/>
    <property type="project" value="UniProtKB-KW"/>
</dbReference>
<evidence type="ECO:0000256" key="1">
    <source>
        <dbReference type="ARBA" id="ARBA00004956"/>
    </source>
</evidence>
<evidence type="ECO:0000256" key="10">
    <source>
        <dbReference type="HAMAP-Rule" id="MF_00823"/>
    </source>
</evidence>
<keyword evidence="4 10" id="KW-0547">Nucleotide-binding</keyword>
<dbReference type="InterPro" id="IPR029045">
    <property type="entry name" value="ClpP/crotonase-like_dom_sf"/>
</dbReference>
<keyword evidence="5 10" id="KW-0276">Fatty acid metabolism</keyword>
<accession>A0A399EFR2</accession>
<dbReference type="GO" id="GO:0006633">
    <property type="term" value="P:fatty acid biosynthetic process"/>
    <property type="evidence" value="ECO:0007669"/>
    <property type="project" value="UniProtKB-KW"/>
</dbReference>
<keyword evidence="2 10" id="KW-0444">Lipid biosynthesis</keyword>
<dbReference type="Gene3D" id="3.90.226.10">
    <property type="entry name" value="2-enoyl-CoA Hydratase, Chain A, domain 1"/>
    <property type="match status" value="1"/>
</dbReference>
<dbReference type="GO" id="GO:0009317">
    <property type="term" value="C:acetyl-CoA carboxylase complex"/>
    <property type="evidence" value="ECO:0007669"/>
    <property type="project" value="InterPro"/>
</dbReference>
<dbReference type="NCBIfam" id="NF004344">
    <property type="entry name" value="PRK05724.1"/>
    <property type="match status" value="1"/>
</dbReference>
<dbReference type="EMBL" id="QWLA01000107">
    <property type="protein sequence ID" value="RIH82403.1"/>
    <property type="molecule type" value="Genomic_DNA"/>
</dbReference>
<comment type="catalytic activity">
    <reaction evidence="9 10">
        <text>N(6)-carboxybiotinyl-L-lysyl-[protein] + acetyl-CoA = N(6)-biotinyl-L-lysyl-[protein] + malonyl-CoA</text>
        <dbReference type="Rhea" id="RHEA:54728"/>
        <dbReference type="Rhea" id="RHEA-COMP:10505"/>
        <dbReference type="Rhea" id="RHEA-COMP:10506"/>
        <dbReference type="ChEBI" id="CHEBI:57288"/>
        <dbReference type="ChEBI" id="CHEBI:57384"/>
        <dbReference type="ChEBI" id="CHEBI:83144"/>
        <dbReference type="ChEBI" id="CHEBI:83145"/>
        <dbReference type="EC" id="2.1.3.15"/>
    </reaction>
</comment>
<comment type="similarity">
    <text evidence="10">Belongs to the AccA family.</text>
</comment>
<organism evidence="12 13">
    <name type="scientific">Calidithermus roseus</name>
    <dbReference type="NCBI Taxonomy" id="1644118"/>
    <lineage>
        <taxon>Bacteria</taxon>
        <taxon>Thermotogati</taxon>
        <taxon>Deinococcota</taxon>
        <taxon>Deinococci</taxon>
        <taxon>Thermales</taxon>
        <taxon>Thermaceae</taxon>
        <taxon>Calidithermus</taxon>
    </lineage>
</organism>
<reference evidence="12 13" key="1">
    <citation type="submission" date="2018-08" db="EMBL/GenBank/DDBJ databases">
        <title>Meiothermus roseus NBRC 110900 genome sequencing project.</title>
        <authorList>
            <person name="Da Costa M.S."/>
            <person name="Albuquerque L."/>
            <person name="Raposo P."/>
            <person name="Froufe H.J.C."/>
            <person name="Barroso C.S."/>
            <person name="Egas C."/>
        </authorList>
    </citation>
    <scope>NUCLEOTIDE SEQUENCE [LARGE SCALE GENOMIC DNA]</scope>
    <source>
        <strain evidence="12 13">NBRC 110900</strain>
    </source>
</reference>
<proteinExistence type="inferred from homology"/>
<comment type="subunit">
    <text evidence="10">Acetyl-CoA carboxylase is a heterohexamer composed of biotin carboxyl carrier protein (AccB), biotin carboxylase (AccC) and two subunits each of ACCase subunit alpha (AccA) and ACCase subunit beta (AccD).</text>
</comment>
<keyword evidence="13" id="KW-1185">Reference proteome</keyword>
<dbReference type="PROSITE" id="PS50989">
    <property type="entry name" value="COA_CT_CTER"/>
    <property type="match status" value="1"/>
</dbReference>
<keyword evidence="10" id="KW-0963">Cytoplasm</keyword>
<comment type="caution">
    <text evidence="12">The sequence shown here is derived from an EMBL/GenBank/DDBJ whole genome shotgun (WGS) entry which is preliminary data.</text>
</comment>
<evidence type="ECO:0000256" key="8">
    <source>
        <dbReference type="ARBA" id="ARBA00023160"/>
    </source>
</evidence>
<dbReference type="Pfam" id="PF03255">
    <property type="entry name" value="ACCA"/>
    <property type="match status" value="1"/>
</dbReference>
<dbReference type="PANTHER" id="PTHR42853">
    <property type="entry name" value="ACETYL-COENZYME A CARBOXYLASE CARBOXYL TRANSFERASE SUBUNIT ALPHA"/>
    <property type="match status" value="1"/>
</dbReference>
<evidence type="ECO:0000256" key="3">
    <source>
        <dbReference type="ARBA" id="ARBA00022679"/>
    </source>
</evidence>
<evidence type="ECO:0000256" key="5">
    <source>
        <dbReference type="ARBA" id="ARBA00022832"/>
    </source>
</evidence>
<comment type="function">
    <text evidence="10">Component of the acetyl coenzyme A carboxylase (ACC) complex. First, biotin carboxylase catalyzes the carboxylation of biotin on its carrier protein (BCCP) and then the CO(2) group is transferred by the carboxyltransferase to acetyl-CoA to form malonyl-CoA.</text>
</comment>
<evidence type="ECO:0000259" key="11">
    <source>
        <dbReference type="PROSITE" id="PS50989"/>
    </source>
</evidence>
<dbReference type="AlphaFoldDB" id="A0A399EFR2"/>
<dbReference type="HAMAP" id="MF_00823">
    <property type="entry name" value="AcetylCoA_CT_alpha"/>
    <property type="match status" value="1"/>
</dbReference>
<evidence type="ECO:0000256" key="7">
    <source>
        <dbReference type="ARBA" id="ARBA00023098"/>
    </source>
</evidence>
<dbReference type="GO" id="GO:0016743">
    <property type="term" value="F:carboxyl- or carbamoyltransferase activity"/>
    <property type="evidence" value="ECO:0007669"/>
    <property type="project" value="UniProtKB-UniRule"/>
</dbReference>
<dbReference type="NCBIfam" id="TIGR00513">
    <property type="entry name" value="accA"/>
    <property type="match status" value="1"/>
</dbReference>
<evidence type="ECO:0000313" key="12">
    <source>
        <dbReference type="EMBL" id="RIH82403.1"/>
    </source>
</evidence>
<dbReference type="NCBIfam" id="NF041504">
    <property type="entry name" value="AccA_sub"/>
    <property type="match status" value="1"/>
</dbReference>
<dbReference type="Proteomes" id="UP000265341">
    <property type="component" value="Unassembled WGS sequence"/>
</dbReference>
<gene>
    <name evidence="10 12" type="primary">accA</name>
    <name evidence="12" type="ORF">Mrose_03385</name>
</gene>
<evidence type="ECO:0000256" key="4">
    <source>
        <dbReference type="ARBA" id="ARBA00022741"/>
    </source>
</evidence>
<name>A0A399EFR2_9DEIN</name>
<feature type="domain" description="CoA carboxyltransferase C-terminal" evidence="11">
    <location>
        <begin position="35"/>
        <end position="292"/>
    </location>
</feature>
<dbReference type="SUPFAM" id="SSF52096">
    <property type="entry name" value="ClpP/crotonase"/>
    <property type="match status" value="1"/>
</dbReference>
<dbReference type="PRINTS" id="PR01069">
    <property type="entry name" value="ACCCTRFRASEA"/>
</dbReference>
<keyword evidence="7 10" id="KW-0443">Lipid metabolism</keyword>
<evidence type="ECO:0000313" key="13">
    <source>
        <dbReference type="Proteomes" id="UP000265341"/>
    </source>
</evidence>
<keyword evidence="12" id="KW-0436">Ligase</keyword>
<sequence length="317" mass="34917">MRVPLEFEKPILELETRIAELEKYAQESGVGLEGELSVLRERLKKLQDDTYGNLTRWQRVQLARTPGRPTTLDVLGGVFQDFFELCGDRTFSDDPAIVGGLAYLEGTPVVVCGQQKGRDTKENIQRNFGMPHPEGYRKAMRLMDLADRFRQPFIAFIDTPGAYPGISAEERGQAWVIAQSIQRMARLRVPAIAVILGEGGSGGALAIGVGNRVLILENAWYSVISPESCAAILWRDAKEAAKAAEALKLSAPDLLQLGIVDRVIPEPGGGAHRDPATTLANLKTALLETLAELKDLGPEELFEDRYRRFRGLGVYAE</sequence>
<dbReference type="PANTHER" id="PTHR42853:SF3">
    <property type="entry name" value="ACETYL-COENZYME A CARBOXYLASE CARBOXYL TRANSFERASE SUBUNIT ALPHA, CHLOROPLASTIC"/>
    <property type="match status" value="1"/>
</dbReference>
<evidence type="ECO:0000256" key="9">
    <source>
        <dbReference type="ARBA" id="ARBA00049152"/>
    </source>
</evidence>
<keyword evidence="3 10" id="KW-0808">Transferase</keyword>
<dbReference type="InterPro" id="IPR011763">
    <property type="entry name" value="COA_CT_C"/>
</dbReference>
<dbReference type="EC" id="2.1.3.15" evidence="10"/>
<dbReference type="GO" id="GO:0003989">
    <property type="term" value="F:acetyl-CoA carboxylase activity"/>
    <property type="evidence" value="ECO:0007669"/>
    <property type="project" value="InterPro"/>
</dbReference>
<dbReference type="InterPro" id="IPR001095">
    <property type="entry name" value="Acetyl_CoA_COase_a_su"/>
</dbReference>
<keyword evidence="8 10" id="KW-0275">Fatty acid biosynthesis</keyword>
<keyword evidence="6 10" id="KW-0067">ATP-binding</keyword>
<evidence type="ECO:0000256" key="6">
    <source>
        <dbReference type="ARBA" id="ARBA00022840"/>
    </source>
</evidence>
<dbReference type="GO" id="GO:2001295">
    <property type="term" value="P:malonyl-CoA biosynthetic process"/>
    <property type="evidence" value="ECO:0007669"/>
    <property type="project" value="UniProtKB-UniRule"/>
</dbReference>
<protein>
    <recommendedName>
        <fullName evidence="10">Acetyl-coenzyme A carboxylase carboxyl transferase subunit alpha</fullName>
        <shortName evidence="10">ACCase subunit alpha</shortName>
        <shortName evidence="10">Acetyl-CoA carboxylase carboxyltransferase subunit alpha</shortName>
        <ecNumber evidence="10">2.1.3.15</ecNumber>
    </recommendedName>
</protein>
<dbReference type="UniPathway" id="UPA00655">
    <property type="reaction ID" value="UER00711"/>
</dbReference>
<evidence type="ECO:0000256" key="2">
    <source>
        <dbReference type="ARBA" id="ARBA00022516"/>
    </source>
</evidence>
<comment type="subcellular location">
    <subcellularLocation>
        <location evidence="10">Cytoplasm</location>
    </subcellularLocation>
</comment>
<comment type="pathway">
    <text evidence="1 10">Lipid metabolism; malonyl-CoA biosynthesis; malonyl-CoA from acetyl-CoA: step 1/1.</text>
</comment>